<dbReference type="Proteomes" id="UP001148662">
    <property type="component" value="Unassembled WGS sequence"/>
</dbReference>
<evidence type="ECO:0000313" key="2">
    <source>
        <dbReference type="Proteomes" id="UP001148662"/>
    </source>
</evidence>
<evidence type="ECO:0000313" key="1">
    <source>
        <dbReference type="EMBL" id="KAJ3532542.1"/>
    </source>
</evidence>
<name>A0ACC1S5P5_9APHY</name>
<protein>
    <submittedName>
        <fullName evidence="1">Uncharacterized protein</fullName>
    </submittedName>
</protein>
<gene>
    <name evidence="1" type="ORF">NM688_g7403</name>
</gene>
<sequence>MPITIMQGFPKSAHNQARIYPRRFQALNIDVLRYIMSHVEHRGDLLSFMLASSDLYHVGIPILLAFPYVVTRGSLPSFIKFVDSKGPTGYSALRDLEFSFPFDNKLEPPQAGLIADILRKATNLRALALIGEVLIPNGAIESAAMSLTRLRRLRLDTAYGVDAILTQLHSPLTWVEVRLEFDEPDILSDLTSFCDTLEHAAISSGMILPSPVCYRNLTSLETYCNGFRLAVFAPAMPNLQRLHIYTVDFLFGDRDDELAALRDENLRYQTSLSSPVWKLTYISLNLESAYVLGFDFHIPCMDIRHTELMERMEWWDLFQTSIAPLRPFQLVYHQTAEPTSPATLSRIIREGNQNLQHDKVIDSLSPLAALQPGPTALSCKFEAFPEDDPGHKDNAEAELEEIDMRAFARRVVLAVPSIQVVNFAVDAVSLREEHWICDGSGDVVEDPARCRSVMKRLEDTYGISLSDCE</sequence>
<keyword evidence="2" id="KW-1185">Reference proteome</keyword>
<reference evidence="1" key="1">
    <citation type="submission" date="2022-07" db="EMBL/GenBank/DDBJ databases">
        <title>Genome Sequence of Phlebia brevispora.</title>
        <authorList>
            <person name="Buettner E."/>
        </authorList>
    </citation>
    <scope>NUCLEOTIDE SEQUENCE</scope>
    <source>
        <strain evidence="1">MPL23</strain>
    </source>
</reference>
<organism evidence="1 2">
    <name type="scientific">Phlebia brevispora</name>
    <dbReference type="NCBI Taxonomy" id="194682"/>
    <lineage>
        <taxon>Eukaryota</taxon>
        <taxon>Fungi</taxon>
        <taxon>Dikarya</taxon>
        <taxon>Basidiomycota</taxon>
        <taxon>Agaricomycotina</taxon>
        <taxon>Agaricomycetes</taxon>
        <taxon>Polyporales</taxon>
        <taxon>Meruliaceae</taxon>
        <taxon>Phlebia</taxon>
    </lineage>
</organism>
<proteinExistence type="predicted"/>
<accession>A0ACC1S5P5</accession>
<dbReference type="EMBL" id="JANHOG010001725">
    <property type="protein sequence ID" value="KAJ3532542.1"/>
    <property type="molecule type" value="Genomic_DNA"/>
</dbReference>
<comment type="caution">
    <text evidence="1">The sequence shown here is derived from an EMBL/GenBank/DDBJ whole genome shotgun (WGS) entry which is preliminary data.</text>
</comment>